<proteinExistence type="predicted"/>
<dbReference type="eggNOG" id="COG0790">
    <property type="taxonomic scope" value="Bacteria"/>
</dbReference>
<accession>A0A059E102</accession>
<name>A0A059E102_9PROT</name>
<protein>
    <submittedName>
        <fullName evidence="3">Uncharacterized protein</fullName>
    </submittedName>
</protein>
<evidence type="ECO:0000313" key="4">
    <source>
        <dbReference type="Proteomes" id="UP000024547"/>
    </source>
</evidence>
<dbReference type="AlphaFoldDB" id="A0A059E102"/>
<dbReference type="Proteomes" id="UP000024547">
    <property type="component" value="Unassembled WGS sequence"/>
</dbReference>
<sequence length="234" mass="25988">MPRTVILLLISAMLSLQTASAQGLEVHKNDDGTHSTFKSSEDFQELPATIKSKPQATTPKDLVSTSSDTKESVDYDAEIQKARGSGDPLKASILKECRDTQPGETLTLPPAFAALMRQYCPSRDFQIATDKRYSSANGTLQALPPSHPEDNKVRTAACRAEARKYITTCAKITDYQNCESWGCPEIIQCDKRLTSCDDHGAPYDRSGTFYCDMRDWRTRDFDLEAVLKRACPAH</sequence>
<evidence type="ECO:0000256" key="1">
    <source>
        <dbReference type="SAM" id="MobiDB-lite"/>
    </source>
</evidence>
<feature type="chain" id="PRO_5001570801" evidence="2">
    <location>
        <begin position="22"/>
        <end position="234"/>
    </location>
</feature>
<feature type="compositionally biased region" description="Polar residues" evidence="1">
    <location>
        <begin position="52"/>
        <end position="67"/>
    </location>
</feature>
<keyword evidence="2" id="KW-0732">Signal</keyword>
<feature type="signal peptide" evidence="2">
    <location>
        <begin position="1"/>
        <end position="21"/>
    </location>
</feature>
<evidence type="ECO:0000313" key="3">
    <source>
        <dbReference type="EMBL" id="KCZ60686.1"/>
    </source>
</evidence>
<reference evidence="3 4" key="1">
    <citation type="journal article" date="2014" name="Antonie Van Leeuwenhoek">
        <title>Hyphomonas beringensis sp. nov. and Hyphomonas chukchiensis sp. nov., isolated from surface seawater of the Bering Sea and Chukchi Sea.</title>
        <authorList>
            <person name="Li C."/>
            <person name="Lai Q."/>
            <person name="Li G."/>
            <person name="Dong C."/>
            <person name="Wang J."/>
            <person name="Liao Y."/>
            <person name="Shao Z."/>
        </authorList>
    </citation>
    <scope>NUCLEOTIDE SEQUENCE [LARGE SCALE GENOMIC DNA]</scope>
    <source>
        <strain evidence="3 4">22II1-22F38</strain>
    </source>
</reference>
<keyword evidence="4" id="KW-1185">Reference proteome</keyword>
<dbReference type="RefSeq" id="WP_035552003.1">
    <property type="nucleotide sequence ID" value="NZ_AWFH01000021.1"/>
</dbReference>
<comment type="caution">
    <text evidence="3">The sequence shown here is derived from an EMBL/GenBank/DDBJ whole genome shotgun (WGS) entry which is preliminary data.</text>
</comment>
<dbReference type="OrthoDB" id="8478049at2"/>
<evidence type="ECO:0000256" key="2">
    <source>
        <dbReference type="SAM" id="SignalP"/>
    </source>
</evidence>
<organism evidence="3 4">
    <name type="scientific">Hyphomonas atlantica</name>
    <dbReference type="NCBI Taxonomy" id="1280948"/>
    <lineage>
        <taxon>Bacteria</taxon>
        <taxon>Pseudomonadati</taxon>
        <taxon>Pseudomonadota</taxon>
        <taxon>Alphaproteobacteria</taxon>
        <taxon>Hyphomonadales</taxon>
        <taxon>Hyphomonadaceae</taxon>
        <taxon>Hyphomonas</taxon>
    </lineage>
</organism>
<dbReference type="STRING" id="1280948.HY36_17490"/>
<dbReference type="PATRIC" id="fig|1280948.3.peg.2021"/>
<gene>
    <name evidence="3" type="ORF">HY36_17490</name>
</gene>
<dbReference type="EMBL" id="AWFH01000021">
    <property type="protein sequence ID" value="KCZ60686.1"/>
    <property type="molecule type" value="Genomic_DNA"/>
</dbReference>
<feature type="region of interest" description="Disordered" evidence="1">
    <location>
        <begin position="49"/>
        <end position="73"/>
    </location>
</feature>